<gene>
    <name evidence="1" type="ORF">COLO4_31297</name>
</gene>
<evidence type="ECO:0000313" key="1">
    <source>
        <dbReference type="EMBL" id="OMO65379.1"/>
    </source>
</evidence>
<protein>
    <submittedName>
        <fullName evidence="1">Galactose oxidase, beta-propeller</fullName>
    </submittedName>
</protein>
<dbReference type="Proteomes" id="UP000187203">
    <property type="component" value="Unassembled WGS sequence"/>
</dbReference>
<evidence type="ECO:0000313" key="2">
    <source>
        <dbReference type="Proteomes" id="UP000187203"/>
    </source>
</evidence>
<accession>A0A1R3H4X8</accession>
<name>A0A1R3H4X8_9ROSI</name>
<organism evidence="1 2">
    <name type="scientific">Corchorus olitorius</name>
    <dbReference type="NCBI Taxonomy" id="93759"/>
    <lineage>
        <taxon>Eukaryota</taxon>
        <taxon>Viridiplantae</taxon>
        <taxon>Streptophyta</taxon>
        <taxon>Embryophyta</taxon>
        <taxon>Tracheophyta</taxon>
        <taxon>Spermatophyta</taxon>
        <taxon>Magnoliopsida</taxon>
        <taxon>eudicotyledons</taxon>
        <taxon>Gunneridae</taxon>
        <taxon>Pentapetalae</taxon>
        <taxon>rosids</taxon>
        <taxon>malvids</taxon>
        <taxon>Malvales</taxon>
        <taxon>Malvaceae</taxon>
        <taxon>Grewioideae</taxon>
        <taxon>Apeibeae</taxon>
        <taxon>Corchorus</taxon>
    </lineage>
</organism>
<dbReference type="AlphaFoldDB" id="A0A1R3H4X8"/>
<keyword evidence="2" id="KW-1185">Reference proteome</keyword>
<comment type="caution">
    <text evidence="1">The sequence shown here is derived from an EMBL/GenBank/DDBJ whole genome shotgun (WGS) entry which is preliminary data.</text>
</comment>
<proteinExistence type="predicted"/>
<sequence>MTTKQSSKQTAITSGSDLEGVIGAPLDEKLADFDARLDEKLAGFKKELKTEIMLESLVSNKETAAANDTSSHKDFISDASGRLPSTTTAVPAQVGCEASHSSSSTTQQQRVREEGIKRIYTIEGCSYSRDYSFRCFVLDLENGEETTLTISPAASDEDQIEVHLGFSVVALGSIIYLIGGRCSPRRCPDGLRGTNHRHRYVRYFDANEPEKGWKLGVPMQTGRAWAAAAAIDEKIYVFGGLVNKSDARNNDVFGWAPCSDVLAWLL</sequence>
<dbReference type="SUPFAM" id="SSF117281">
    <property type="entry name" value="Kelch motif"/>
    <property type="match status" value="1"/>
</dbReference>
<reference evidence="2" key="1">
    <citation type="submission" date="2013-09" db="EMBL/GenBank/DDBJ databases">
        <title>Corchorus olitorius genome sequencing.</title>
        <authorList>
            <person name="Alam M."/>
            <person name="Haque M.S."/>
            <person name="Islam M.S."/>
            <person name="Emdad E.M."/>
            <person name="Islam M.M."/>
            <person name="Ahmed B."/>
            <person name="Halim A."/>
            <person name="Hossen Q.M.M."/>
            <person name="Hossain M.Z."/>
            <person name="Ahmed R."/>
            <person name="Khan M.M."/>
            <person name="Islam R."/>
            <person name="Rashid M.M."/>
            <person name="Khan S.A."/>
            <person name="Rahman M.S."/>
            <person name="Alam M."/>
            <person name="Yahiya A.S."/>
            <person name="Khan M.S."/>
            <person name="Azam M.S."/>
            <person name="Haque T."/>
            <person name="Lashkar M.Z.H."/>
            <person name="Akhand A.I."/>
            <person name="Morshed G."/>
            <person name="Roy S."/>
            <person name="Uddin K.S."/>
            <person name="Rabeya T."/>
            <person name="Hossain A.S."/>
            <person name="Chowdhury A."/>
            <person name="Snigdha A.R."/>
            <person name="Mortoza M.S."/>
            <person name="Matin S.A."/>
            <person name="Hoque S.M.E."/>
            <person name="Islam M.K."/>
            <person name="Roy D.K."/>
            <person name="Haider R."/>
            <person name="Moosa M.M."/>
            <person name="Elias S.M."/>
            <person name="Hasan A.M."/>
            <person name="Jahan S."/>
            <person name="Shafiuddin M."/>
            <person name="Mahmood N."/>
            <person name="Shommy N.S."/>
        </authorList>
    </citation>
    <scope>NUCLEOTIDE SEQUENCE [LARGE SCALE GENOMIC DNA]</scope>
    <source>
        <strain evidence="2">cv. O-4</strain>
    </source>
</reference>
<dbReference type="InterPro" id="IPR015915">
    <property type="entry name" value="Kelch-typ_b-propeller"/>
</dbReference>
<dbReference type="EMBL" id="AWUE01020836">
    <property type="protein sequence ID" value="OMO65379.1"/>
    <property type="molecule type" value="Genomic_DNA"/>
</dbReference>
<dbReference type="Gene3D" id="2.120.10.80">
    <property type="entry name" value="Kelch-type beta propeller"/>
    <property type="match status" value="1"/>
</dbReference>